<reference evidence="3 4" key="1">
    <citation type="journal article" date="2024" name="BMC Biol.">
        <title>Comparative genomics of Ascetosporea gives new insight into the evolutionary basis for animal parasitism in Rhizaria.</title>
        <authorList>
            <person name="Hiltunen Thoren M."/>
            <person name="Onut-Brannstrom I."/>
            <person name="Alfjorden A."/>
            <person name="Peckova H."/>
            <person name="Swords F."/>
            <person name="Hooper C."/>
            <person name="Holzer A.S."/>
            <person name="Bass D."/>
            <person name="Burki F."/>
        </authorList>
    </citation>
    <scope>NUCLEOTIDE SEQUENCE [LARGE SCALE GENOMIC DNA]</scope>
    <source>
        <strain evidence="3">20-A016</strain>
    </source>
</reference>
<dbReference type="InterPro" id="IPR010734">
    <property type="entry name" value="Copine_C"/>
</dbReference>
<gene>
    <name evidence="3" type="primary">CPNE1</name>
    <name evidence="3" type="ORF">MHBO_003279</name>
</gene>
<evidence type="ECO:0000256" key="1">
    <source>
        <dbReference type="ARBA" id="ARBA00009048"/>
    </source>
</evidence>
<feature type="domain" description="C2" evidence="2">
    <location>
        <begin position="1"/>
        <end position="64"/>
    </location>
</feature>
<feature type="non-terminal residue" evidence="3">
    <location>
        <position position="386"/>
    </location>
</feature>
<evidence type="ECO:0000313" key="3">
    <source>
        <dbReference type="EMBL" id="MES1921749.1"/>
    </source>
</evidence>
<dbReference type="InterPro" id="IPR000008">
    <property type="entry name" value="C2_dom"/>
</dbReference>
<keyword evidence="4" id="KW-1185">Reference proteome</keyword>
<dbReference type="PANTHER" id="PTHR10857:SF106">
    <property type="entry name" value="C2 DOMAIN-CONTAINING PROTEIN"/>
    <property type="match status" value="1"/>
</dbReference>
<dbReference type="EMBL" id="JBDODL010001712">
    <property type="protein sequence ID" value="MES1921749.1"/>
    <property type="molecule type" value="Genomic_DNA"/>
</dbReference>
<accession>A0ABV2AQI5</accession>
<name>A0ABV2AQI5_9EUKA</name>
<dbReference type="Pfam" id="PF00168">
    <property type="entry name" value="C2"/>
    <property type="match status" value="1"/>
</dbReference>
<organism evidence="3 4">
    <name type="scientific">Bonamia ostreae</name>
    <dbReference type="NCBI Taxonomy" id="126728"/>
    <lineage>
        <taxon>Eukaryota</taxon>
        <taxon>Sar</taxon>
        <taxon>Rhizaria</taxon>
        <taxon>Endomyxa</taxon>
        <taxon>Ascetosporea</taxon>
        <taxon>Haplosporida</taxon>
        <taxon>Bonamia</taxon>
    </lineage>
</organism>
<dbReference type="InterPro" id="IPR045052">
    <property type="entry name" value="Copine"/>
</dbReference>
<proteinExistence type="inferred from homology"/>
<protein>
    <submittedName>
        <fullName evidence="3">Copine-1</fullName>
    </submittedName>
</protein>
<dbReference type="Proteomes" id="UP001439008">
    <property type="component" value="Unassembled WGS sequence"/>
</dbReference>
<dbReference type="PROSITE" id="PS50004">
    <property type="entry name" value="C2"/>
    <property type="match status" value="1"/>
</dbReference>
<dbReference type="InterPro" id="IPR036465">
    <property type="entry name" value="vWFA_dom_sf"/>
</dbReference>
<dbReference type="SUPFAM" id="SSF49562">
    <property type="entry name" value="C2 domain (Calcium/lipid-binding domain, CaLB)"/>
    <property type="match status" value="1"/>
</dbReference>
<dbReference type="Pfam" id="PF07002">
    <property type="entry name" value="Copine"/>
    <property type="match status" value="1"/>
</dbReference>
<evidence type="ECO:0000313" key="4">
    <source>
        <dbReference type="Proteomes" id="UP001439008"/>
    </source>
</evidence>
<dbReference type="InterPro" id="IPR035892">
    <property type="entry name" value="C2_domain_sf"/>
</dbReference>
<dbReference type="Gene3D" id="2.60.40.150">
    <property type="entry name" value="C2 domain"/>
    <property type="match status" value="1"/>
</dbReference>
<feature type="non-terminal residue" evidence="3">
    <location>
        <position position="1"/>
    </location>
</feature>
<sequence length="386" mass="43368">IKKNLNPYWKPFKVSSLDLCDNNYNEDIRLRVWDYDKIGKNDLIGEAYLKVNDLKTSATFDLKIHGKSKSQGKVEIGTFKKTKMYCFDDYLKGGLCFTTIIAIDFSEQNKPIRSPDSLHYLGGANEYESAFRACAQTIANIDSDQKIPVWGFSARLNGQLSRCFSLTFNPSMPKVNGVQEVIDCYRNALNCVSLGSPKELLEVLNTVKMLVEQKLVMGVNEYFVLFIFVSPGDIADIAKVKDMIVELSDMPLSVIFVGIGAGDFSKLSFLDDGWRRFRSSVGKKCLRDSVDLIRYRSLFSRSQNNQIEAIMQGEIYKTITEQSLEYFKMKKMVPGQTSVAGVGFGSSAPMFNRSVNTNMGLGNINPMMGQQQNQMMNRPAMNPMAG</sequence>
<comment type="caution">
    <text evidence="3">The sequence shown here is derived from an EMBL/GenBank/DDBJ whole genome shotgun (WGS) entry which is preliminary data.</text>
</comment>
<dbReference type="SUPFAM" id="SSF53300">
    <property type="entry name" value="vWA-like"/>
    <property type="match status" value="1"/>
</dbReference>
<comment type="similarity">
    <text evidence="1">Belongs to the copine family.</text>
</comment>
<dbReference type="PANTHER" id="PTHR10857">
    <property type="entry name" value="COPINE"/>
    <property type="match status" value="1"/>
</dbReference>
<evidence type="ECO:0000259" key="2">
    <source>
        <dbReference type="PROSITE" id="PS50004"/>
    </source>
</evidence>